<accession>A0A346PCL3</accession>
<dbReference type="Pfam" id="PF13343">
    <property type="entry name" value="SBP_bac_6"/>
    <property type="match status" value="1"/>
</dbReference>
<dbReference type="GO" id="GO:0030975">
    <property type="term" value="F:thiamine binding"/>
    <property type="evidence" value="ECO:0007669"/>
    <property type="project" value="InterPro"/>
</dbReference>
<organism evidence="2 3">
    <name type="scientific">Natrarchaeobaculum sulfurireducens</name>
    <dbReference type="NCBI Taxonomy" id="2044521"/>
    <lineage>
        <taxon>Archaea</taxon>
        <taxon>Methanobacteriati</taxon>
        <taxon>Methanobacteriota</taxon>
        <taxon>Stenosarchaea group</taxon>
        <taxon>Halobacteria</taxon>
        <taxon>Halobacteriales</taxon>
        <taxon>Natrialbaceae</taxon>
        <taxon>Natrarchaeobaculum</taxon>
    </lineage>
</organism>
<keyword evidence="1" id="KW-0732">Signal</keyword>
<dbReference type="PANTHER" id="PTHR30006">
    <property type="entry name" value="THIAMINE-BINDING PERIPLASMIC PROTEIN-RELATED"/>
    <property type="match status" value="1"/>
</dbReference>
<dbReference type="AlphaFoldDB" id="A0A346PCL3"/>
<evidence type="ECO:0000313" key="3">
    <source>
        <dbReference type="Proteomes" id="UP000258707"/>
    </source>
</evidence>
<dbReference type="RefSeq" id="WP_117363449.1">
    <property type="nucleotide sequence ID" value="NZ_CP024047.1"/>
</dbReference>
<dbReference type="GO" id="GO:0015888">
    <property type="term" value="P:thiamine transport"/>
    <property type="evidence" value="ECO:0007669"/>
    <property type="project" value="InterPro"/>
</dbReference>
<name>A0A346PCL3_9EURY</name>
<evidence type="ECO:0000256" key="1">
    <source>
        <dbReference type="ARBA" id="ARBA00022729"/>
    </source>
</evidence>
<dbReference type="GeneID" id="37637728"/>
<dbReference type="PANTHER" id="PTHR30006:SF2">
    <property type="entry name" value="ABC TRANSPORTER SUBSTRATE-BINDING PROTEIN"/>
    <property type="match status" value="1"/>
</dbReference>
<reference evidence="3" key="1">
    <citation type="submission" date="2017-10" db="EMBL/GenBank/DDBJ databases">
        <title>Phenotypic and genomic properties of facultatively anaerobic sulfur-reducing natronoarchaea from hypersaline soda lakes.</title>
        <authorList>
            <person name="Sorokin D.Y."/>
            <person name="Kublanov I.V."/>
            <person name="Roman P."/>
            <person name="Sinninghe Damste J.S."/>
            <person name="Golyshin P.N."/>
            <person name="Rojo D."/>
            <person name="Ciordia S."/>
            <person name="Mena Md.C."/>
            <person name="Ferrer M."/>
            <person name="Messina E."/>
            <person name="Smedile F."/>
            <person name="La Spada G."/>
            <person name="La Cono V."/>
            <person name="Yakimov M.M."/>
        </authorList>
    </citation>
    <scope>NUCLEOTIDE SEQUENCE [LARGE SCALE GENOMIC DNA]</scope>
    <source>
        <strain evidence="3">AArc1</strain>
    </source>
</reference>
<dbReference type="PROSITE" id="PS51257">
    <property type="entry name" value="PROKAR_LIPOPROTEIN"/>
    <property type="match status" value="1"/>
</dbReference>
<dbReference type="InterPro" id="IPR005948">
    <property type="entry name" value="ThiB-like"/>
</dbReference>
<dbReference type="Gene3D" id="3.40.190.10">
    <property type="entry name" value="Periplasmic binding protein-like II"/>
    <property type="match status" value="2"/>
</dbReference>
<dbReference type="KEGG" id="nan:AArc1_0917"/>
<evidence type="ECO:0000313" key="2">
    <source>
        <dbReference type="EMBL" id="AXR77258.1"/>
    </source>
</evidence>
<protein>
    <submittedName>
        <fullName evidence="2">ABC-type thiamine transport system, periplasmic component</fullName>
    </submittedName>
</protein>
<dbReference type="NCBIfam" id="TIGR01254">
    <property type="entry name" value="sfuA"/>
    <property type="match status" value="1"/>
</dbReference>
<dbReference type="SUPFAM" id="SSF53850">
    <property type="entry name" value="Periplasmic binding protein-like II"/>
    <property type="match status" value="1"/>
</dbReference>
<dbReference type="EMBL" id="CP024047">
    <property type="protein sequence ID" value="AXR77258.1"/>
    <property type="molecule type" value="Genomic_DNA"/>
</dbReference>
<dbReference type="Proteomes" id="UP000258707">
    <property type="component" value="Chromosome"/>
</dbReference>
<proteinExistence type="predicted"/>
<gene>
    <name evidence="2" type="ORF">AArc1_0917</name>
</gene>
<sequence length="363" mass="40229">MRRRTFLASGAAVGAAAVAGCSAEEVDDGTGGTTGSVEDDDTIVVASTEAFVDAPSDSAGPWVKDEFEARTGATLEWDVRDQGINYYIERHNEGVGNDAEVYLNVRPHDLVRIDENADGDLFVPIDDGALSNLDDVGEDYYFDPQDRVVPTWLSYCSLVYDGRSLEAPGSFEDLLSEAYRGKLALSNPQEGTTGLLFMLWTIDEFGEDGYLEFWNDLLENDARVLDGWSDVYPQFLEEEVPMIVSYSNDRVYAKRDEQDLEKHQVGFLEGQGYANLLGAARFADGTNDDLAHEFVDFVLEPDVQAAVAERNVTGPVVESAEPPEVYRDYAEHPDEIVFFDYDELSGNLSTWLEDWGREVAGDV</sequence>